<dbReference type="EMBL" id="JADJUC010000004">
    <property type="protein sequence ID" value="MBK8523641.1"/>
    <property type="molecule type" value="Genomic_DNA"/>
</dbReference>
<proteinExistence type="predicted"/>
<accession>A0A9D7K3B2</accession>
<dbReference type="Gene3D" id="3.30.1370.110">
    <property type="match status" value="1"/>
</dbReference>
<dbReference type="GO" id="GO:0004520">
    <property type="term" value="F:DNA endonuclease activity"/>
    <property type="evidence" value="ECO:0007669"/>
    <property type="project" value="TreeGrafter"/>
</dbReference>
<feature type="compositionally biased region" description="Low complexity" evidence="1">
    <location>
        <begin position="65"/>
        <end position="76"/>
    </location>
</feature>
<evidence type="ECO:0000313" key="3">
    <source>
        <dbReference type="EMBL" id="MBK8523641.1"/>
    </source>
</evidence>
<dbReference type="Pfam" id="PF01713">
    <property type="entry name" value="Smr"/>
    <property type="match status" value="1"/>
</dbReference>
<protein>
    <submittedName>
        <fullName evidence="3">Smr/MutS family protein</fullName>
    </submittedName>
</protein>
<feature type="compositionally biased region" description="Basic and acidic residues" evidence="1">
    <location>
        <begin position="77"/>
        <end position="94"/>
    </location>
</feature>
<feature type="compositionally biased region" description="Basic and acidic residues" evidence="1">
    <location>
        <begin position="186"/>
        <end position="196"/>
    </location>
</feature>
<dbReference type="Proteomes" id="UP000886689">
    <property type="component" value="Unassembled WGS sequence"/>
</dbReference>
<feature type="region of interest" description="Disordered" evidence="1">
    <location>
        <begin position="53"/>
        <end position="95"/>
    </location>
</feature>
<dbReference type="InterPro" id="IPR002625">
    <property type="entry name" value="Smr_dom"/>
</dbReference>
<dbReference type="PANTHER" id="PTHR35562:SF2">
    <property type="entry name" value="DNA ENDONUCLEASE SMRA-RELATED"/>
    <property type="match status" value="1"/>
</dbReference>
<evidence type="ECO:0000313" key="4">
    <source>
        <dbReference type="Proteomes" id="UP000886689"/>
    </source>
</evidence>
<organism evidence="3 4">
    <name type="scientific">Candidatus Proximibacter danicus</name>
    <dbReference type="NCBI Taxonomy" id="2954365"/>
    <lineage>
        <taxon>Bacteria</taxon>
        <taxon>Pseudomonadati</taxon>
        <taxon>Pseudomonadota</taxon>
        <taxon>Betaproteobacteria</taxon>
        <taxon>Candidatus Proximibacter</taxon>
    </lineage>
</organism>
<dbReference type="PANTHER" id="PTHR35562">
    <property type="entry name" value="DNA ENDONUCLEASE SMRA-RELATED"/>
    <property type="match status" value="1"/>
</dbReference>
<feature type="region of interest" description="Disordered" evidence="1">
    <location>
        <begin position="168"/>
        <end position="196"/>
    </location>
</feature>
<dbReference type="SMART" id="SM00463">
    <property type="entry name" value="SMR"/>
    <property type="match status" value="1"/>
</dbReference>
<comment type="caution">
    <text evidence="3">The sequence shown here is derived from an EMBL/GenBank/DDBJ whole genome shotgun (WGS) entry which is preliminary data.</text>
</comment>
<evidence type="ECO:0000256" key="1">
    <source>
        <dbReference type="SAM" id="MobiDB-lite"/>
    </source>
</evidence>
<dbReference type="SUPFAM" id="SSF160443">
    <property type="entry name" value="SMR domain-like"/>
    <property type="match status" value="1"/>
</dbReference>
<dbReference type="InterPro" id="IPR036063">
    <property type="entry name" value="Smr_dom_sf"/>
</dbReference>
<feature type="domain" description="Smr" evidence="2">
    <location>
        <begin position="242"/>
        <end position="323"/>
    </location>
</feature>
<sequence>MKKRPKDGPFGALHDLRHKVRVELPAPRQPTPETPPATPLLDDTAAFHAAVSGVKPLPEHRRATIARPRPAAVPRPKTTEPDETSAKPKIRTDPNDPLALFQEAMAGVAPIRDTGRADTGRRVVRQKPAYLQDMAATTSSELPEIILPVDEHDPQALFRHVVGTASPLPDRNLAALDKPQPPPRPLQREQDEASALRESIDAPLSFQDRLDIGEEGVYLRDSLPRRVLTDLRRGRWVVQGELDLHGLTRNEARTELSHFLHEALKQGHRCIRLIHGKGHGSPGREPVLKHLSRGWLMQREEILAFCQAKPHDGGEGALLVLLHNRKECSK</sequence>
<name>A0A9D7K3B2_9PROT</name>
<evidence type="ECO:0000259" key="2">
    <source>
        <dbReference type="PROSITE" id="PS50828"/>
    </source>
</evidence>
<dbReference type="PROSITE" id="PS50828">
    <property type="entry name" value="SMR"/>
    <property type="match status" value="1"/>
</dbReference>
<gene>
    <name evidence="3" type="ORF">IPL58_05680</name>
</gene>
<dbReference type="AlphaFoldDB" id="A0A9D7K3B2"/>
<reference evidence="3" key="1">
    <citation type="submission" date="2020-10" db="EMBL/GenBank/DDBJ databases">
        <title>Connecting structure to function with the recovery of over 1000 high-quality activated sludge metagenome-assembled genomes encoding full-length rRNA genes using long-read sequencing.</title>
        <authorList>
            <person name="Singleton C.M."/>
            <person name="Petriglieri F."/>
            <person name="Kristensen J.M."/>
            <person name="Kirkegaard R.H."/>
            <person name="Michaelsen T.Y."/>
            <person name="Andersen M.H."/>
            <person name="Karst S.M."/>
            <person name="Dueholm M.S."/>
            <person name="Nielsen P.H."/>
            <person name="Albertsen M."/>
        </authorList>
    </citation>
    <scope>NUCLEOTIDE SEQUENCE</scope>
    <source>
        <strain evidence="3">Hirt_18-Q3-R61-65_BATAC.395</strain>
    </source>
</reference>